<keyword evidence="11" id="KW-1185">Reference proteome</keyword>
<dbReference type="GO" id="GO:0004402">
    <property type="term" value="F:histone acetyltransferase activity"/>
    <property type="evidence" value="ECO:0007669"/>
    <property type="project" value="InterPro"/>
</dbReference>
<dbReference type="InterPro" id="IPR019467">
    <property type="entry name" value="Hat1_N"/>
</dbReference>
<gene>
    <name evidence="10" type="ORF">WICMUC_001091</name>
</gene>
<evidence type="ECO:0000256" key="3">
    <source>
        <dbReference type="ARBA" id="ARBA00013184"/>
    </source>
</evidence>
<dbReference type="GO" id="GO:0031509">
    <property type="term" value="P:subtelomeric heterochromatin formation"/>
    <property type="evidence" value="ECO:0007669"/>
    <property type="project" value="InterPro"/>
</dbReference>
<comment type="catalytic activity">
    <reaction evidence="8">
        <text>L-lysyl-[protein] + acetyl-CoA = N(6)-acetyl-L-lysyl-[protein] + CoA + H(+)</text>
        <dbReference type="Rhea" id="RHEA:45948"/>
        <dbReference type="Rhea" id="RHEA-COMP:9752"/>
        <dbReference type="Rhea" id="RHEA-COMP:10731"/>
        <dbReference type="ChEBI" id="CHEBI:15378"/>
        <dbReference type="ChEBI" id="CHEBI:29969"/>
        <dbReference type="ChEBI" id="CHEBI:57287"/>
        <dbReference type="ChEBI" id="CHEBI:57288"/>
        <dbReference type="ChEBI" id="CHEBI:61930"/>
        <dbReference type="EC" id="2.3.1.48"/>
    </reaction>
</comment>
<dbReference type="Proteomes" id="UP000769528">
    <property type="component" value="Unassembled WGS sequence"/>
</dbReference>
<comment type="caution">
    <text evidence="10">The sequence shown here is derived from an EMBL/GenBank/DDBJ whole genome shotgun (WGS) entry which is preliminary data.</text>
</comment>
<dbReference type="EC" id="2.3.1.48" evidence="3"/>
<dbReference type="InterPro" id="IPR013523">
    <property type="entry name" value="Hist_AcTrfase_HAT1_C"/>
</dbReference>
<dbReference type="GO" id="GO:0000781">
    <property type="term" value="C:chromosome, telomeric region"/>
    <property type="evidence" value="ECO:0007669"/>
    <property type="project" value="GOC"/>
</dbReference>
<dbReference type="GO" id="GO:0042393">
    <property type="term" value="F:histone binding"/>
    <property type="evidence" value="ECO:0007669"/>
    <property type="project" value="InterPro"/>
</dbReference>
<evidence type="ECO:0000259" key="9">
    <source>
        <dbReference type="Pfam" id="PF10394"/>
    </source>
</evidence>
<reference evidence="10" key="1">
    <citation type="journal article" date="2021" name="Open Biol.">
        <title>Shared evolutionary footprints suggest mitochondrial oxidative damage underlies multiple complex I losses in fungi.</title>
        <authorList>
            <person name="Schikora-Tamarit M.A."/>
            <person name="Marcet-Houben M."/>
            <person name="Nosek J."/>
            <person name="Gabaldon T."/>
        </authorList>
    </citation>
    <scope>NUCLEOTIDE SEQUENCE</scope>
    <source>
        <strain evidence="10">CBS6341</strain>
    </source>
</reference>
<reference evidence="10" key="2">
    <citation type="submission" date="2021-01" db="EMBL/GenBank/DDBJ databases">
        <authorList>
            <person name="Schikora-Tamarit M.A."/>
        </authorList>
    </citation>
    <scope>NUCLEOTIDE SEQUENCE</scope>
    <source>
        <strain evidence="10">CBS6341</strain>
    </source>
</reference>
<keyword evidence="5" id="KW-0808">Transferase</keyword>
<evidence type="ECO:0000313" key="10">
    <source>
        <dbReference type="EMBL" id="KAH3679351.1"/>
    </source>
</evidence>
<dbReference type="Pfam" id="PF10394">
    <property type="entry name" value="Hat1_N"/>
    <property type="match status" value="1"/>
</dbReference>
<evidence type="ECO:0000256" key="6">
    <source>
        <dbReference type="ARBA" id="ARBA00023242"/>
    </source>
</evidence>
<dbReference type="Gene3D" id="1.10.10.390">
    <property type="match status" value="1"/>
</dbReference>
<dbReference type="Gene3D" id="3.40.630.30">
    <property type="match status" value="1"/>
</dbReference>
<dbReference type="AlphaFoldDB" id="A0A9P8THU4"/>
<protein>
    <recommendedName>
        <fullName evidence="4">Histone acetyltransferase type B catalytic subunit</fullName>
        <ecNumber evidence="3">2.3.1.48</ecNumber>
    </recommendedName>
</protein>
<dbReference type="OrthoDB" id="10253098at2759"/>
<dbReference type="Pfam" id="PF21184">
    <property type="entry name" value="HAT1_C_fung"/>
    <property type="match status" value="1"/>
</dbReference>
<dbReference type="InterPro" id="IPR037113">
    <property type="entry name" value="Hat1_N_sf"/>
</dbReference>
<evidence type="ECO:0000256" key="1">
    <source>
        <dbReference type="ARBA" id="ARBA00004123"/>
    </source>
</evidence>
<evidence type="ECO:0000256" key="4">
    <source>
        <dbReference type="ARBA" id="ARBA00021268"/>
    </source>
</evidence>
<evidence type="ECO:0000256" key="7">
    <source>
        <dbReference type="ARBA" id="ARBA00023315"/>
    </source>
</evidence>
<sequence>MSYQPETWTTSSNDLSISICDSEGKITFNPLMTYAIFGDSEQIFGYKDLKINLAFDSITFLPYLRIDYSEKLNDDVEDIQKKLLEFLPDDTVVQNEVKWVDTFNKEQTILPDYTTLFHKIDNYNIKNQNFTIYKTNFAIEYSIKLLKRLQIFVLLYIEAGSYIDTSDLNWDLFLVVNDETKKIIGFSTTYSYFKYKGAKEFDSTDKISKRNKISQFIILPPYQGSHHGYKLYESIVNHWLNDSLIEDIVVEDPNESFDNLRYKLDFKRLFNDGLFNKLPKSIDGLNKSWFIENSKLYKIEINQFKKLVEIAYIFQNNIKLARLLIKKRLYEKNKDGLDELDDSIKKDKLQTAFEAIKGDYNDIIKSLKLDSNDDGPLLKKIKV</sequence>
<feature type="domain" description="Histone acetyl transferase HAT1 N-terminal" evidence="9">
    <location>
        <begin position="8"/>
        <end position="158"/>
    </location>
</feature>
<dbReference type="PANTHER" id="PTHR12046">
    <property type="entry name" value="HISTONE ACETYLTRANSFERASE TYPE B CATALYTIC SUBUNIT"/>
    <property type="match status" value="1"/>
</dbReference>
<dbReference type="EMBL" id="JAEUBF010000322">
    <property type="protein sequence ID" value="KAH3679351.1"/>
    <property type="molecule type" value="Genomic_DNA"/>
</dbReference>
<proteinExistence type="inferred from homology"/>
<evidence type="ECO:0000256" key="8">
    <source>
        <dbReference type="ARBA" id="ARBA00048017"/>
    </source>
</evidence>
<comment type="similarity">
    <text evidence="2">Belongs to the HAT1 family.</text>
</comment>
<dbReference type="SUPFAM" id="SSF55729">
    <property type="entry name" value="Acyl-CoA N-acyltransferases (Nat)"/>
    <property type="match status" value="1"/>
</dbReference>
<dbReference type="InterPro" id="IPR016181">
    <property type="entry name" value="Acyl_CoA_acyltransferase"/>
</dbReference>
<evidence type="ECO:0000313" key="11">
    <source>
        <dbReference type="Proteomes" id="UP000769528"/>
    </source>
</evidence>
<organism evidence="10 11">
    <name type="scientific">Wickerhamomyces mucosus</name>
    <dbReference type="NCBI Taxonomy" id="1378264"/>
    <lineage>
        <taxon>Eukaryota</taxon>
        <taxon>Fungi</taxon>
        <taxon>Dikarya</taxon>
        <taxon>Ascomycota</taxon>
        <taxon>Saccharomycotina</taxon>
        <taxon>Saccharomycetes</taxon>
        <taxon>Phaffomycetales</taxon>
        <taxon>Wickerhamomycetaceae</taxon>
        <taxon>Wickerhamomyces</taxon>
    </lineage>
</organism>
<evidence type="ECO:0000256" key="5">
    <source>
        <dbReference type="ARBA" id="ARBA00022679"/>
    </source>
</evidence>
<dbReference type="InterPro" id="IPR017380">
    <property type="entry name" value="Hist_AcTrfase_B-typ_cat-su"/>
</dbReference>
<evidence type="ECO:0000256" key="2">
    <source>
        <dbReference type="ARBA" id="ARBA00010543"/>
    </source>
</evidence>
<accession>A0A9P8THU4</accession>
<comment type="subcellular location">
    <subcellularLocation>
        <location evidence="1">Nucleus</location>
    </subcellularLocation>
</comment>
<dbReference type="GO" id="GO:0005634">
    <property type="term" value="C:nucleus"/>
    <property type="evidence" value="ECO:0007669"/>
    <property type="project" value="UniProtKB-SubCell"/>
</dbReference>
<name>A0A9P8THU4_9ASCO</name>
<keyword evidence="6" id="KW-0539">Nucleus</keyword>
<dbReference type="Gene3D" id="3.90.360.10">
    <property type="entry name" value="Histone acetyl transferase 1 (HAT1), N-terminal domain"/>
    <property type="match status" value="1"/>
</dbReference>
<keyword evidence="7" id="KW-0012">Acyltransferase</keyword>